<evidence type="ECO:0000256" key="1">
    <source>
        <dbReference type="ARBA" id="ARBA00023186"/>
    </source>
</evidence>
<dbReference type="Proteomes" id="UP000092460">
    <property type="component" value="Unassembled WGS sequence"/>
</dbReference>
<keyword evidence="5" id="KW-1185">Reference proteome</keyword>
<dbReference type="CDD" id="cd06257">
    <property type="entry name" value="DnaJ"/>
    <property type="match status" value="1"/>
</dbReference>
<dbReference type="InterPro" id="IPR036869">
    <property type="entry name" value="J_dom_sf"/>
</dbReference>
<dbReference type="AlphaFoldDB" id="A0A1B0BLM8"/>
<dbReference type="SUPFAM" id="SSF46565">
    <property type="entry name" value="Chaperone J-domain"/>
    <property type="match status" value="1"/>
</dbReference>
<dbReference type="PROSITE" id="PS50076">
    <property type="entry name" value="DNAJ_2"/>
    <property type="match status" value="1"/>
</dbReference>
<accession>A0A1B0BLM8</accession>
<dbReference type="STRING" id="67801.A0A1B0BLM8"/>
<reference evidence="4" key="2">
    <citation type="submission" date="2020-05" db="UniProtKB">
        <authorList>
            <consortium name="EnsemblMetazoa"/>
        </authorList>
    </citation>
    <scope>IDENTIFICATION</scope>
    <source>
        <strain evidence="4">IAEA</strain>
    </source>
</reference>
<dbReference type="InterPro" id="IPR001623">
    <property type="entry name" value="DnaJ_domain"/>
</dbReference>
<feature type="compositionally biased region" description="Low complexity" evidence="2">
    <location>
        <begin position="74"/>
        <end position="91"/>
    </location>
</feature>
<dbReference type="InterPro" id="IPR043183">
    <property type="entry name" value="DNJB2/6-like"/>
</dbReference>
<dbReference type="PRINTS" id="PR00625">
    <property type="entry name" value="JDOMAIN"/>
</dbReference>
<feature type="compositionally biased region" description="Polar residues" evidence="2">
    <location>
        <begin position="235"/>
        <end position="244"/>
    </location>
</feature>
<reference evidence="5" key="1">
    <citation type="submission" date="2015-01" db="EMBL/GenBank/DDBJ databases">
        <authorList>
            <person name="Aksoy S."/>
            <person name="Warren W."/>
            <person name="Wilson R.K."/>
        </authorList>
    </citation>
    <scope>NUCLEOTIDE SEQUENCE [LARGE SCALE GENOMIC DNA]</scope>
    <source>
        <strain evidence="5">IAEA</strain>
    </source>
</reference>
<feature type="domain" description="J" evidence="3">
    <location>
        <begin position="3"/>
        <end position="69"/>
    </location>
</feature>
<feature type="region of interest" description="Disordered" evidence="2">
    <location>
        <begin position="235"/>
        <end position="257"/>
    </location>
</feature>
<evidence type="ECO:0000313" key="4">
    <source>
        <dbReference type="EnsemblMetazoa" id="GPPI034054-PA"/>
    </source>
</evidence>
<name>A0A1B0BLM8_9MUSC</name>
<dbReference type="Gene3D" id="1.10.287.110">
    <property type="entry name" value="DnaJ domain"/>
    <property type="match status" value="1"/>
</dbReference>
<dbReference type="PANTHER" id="PTHR45168">
    <property type="entry name" value="DNAJ HOMOLOG SUBFAMILY B MEMBER 2"/>
    <property type="match status" value="1"/>
</dbReference>
<dbReference type="EMBL" id="JXJN01016484">
    <property type="status" value="NOT_ANNOTATED_CDS"/>
    <property type="molecule type" value="Genomic_DNA"/>
</dbReference>
<dbReference type="GO" id="GO:0030544">
    <property type="term" value="F:Hsp70 protein binding"/>
    <property type="evidence" value="ECO:0007669"/>
    <property type="project" value="InterPro"/>
</dbReference>
<evidence type="ECO:0000259" key="3">
    <source>
        <dbReference type="PROSITE" id="PS50076"/>
    </source>
</evidence>
<proteinExistence type="predicted"/>
<evidence type="ECO:0000256" key="2">
    <source>
        <dbReference type="SAM" id="MobiDB-lite"/>
    </source>
</evidence>
<dbReference type="PROSITE" id="PS00636">
    <property type="entry name" value="DNAJ_1"/>
    <property type="match status" value="1"/>
</dbReference>
<dbReference type="PANTHER" id="PTHR45168:SF3">
    <property type="entry name" value="DNAJ HEAT SHOCK PROTEIN FAMILY (HSP40) MEMBER B2"/>
    <property type="match status" value="1"/>
</dbReference>
<dbReference type="SMART" id="SM00271">
    <property type="entry name" value="DnaJ"/>
    <property type="match status" value="1"/>
</dbReference>
<dbReference type="GO" id="GO:0051082">
    <property type="term" value="F:unfolded protein binding"/>
    <property type="evidence" value="ECO:0007669"/>
    <property type="project" value="InterPro"/>
</dbReference>
<dbReference type="Pfam" id="PF00226">
    <property type="entry name" value="DnaJ"/>
    <property type="match status" value="1"/>
</dbReference>
<organism evidence="4 5">
    <name type="scientific">Glossina palpalis gambiensis</name>
    <dbReference type="NCBI Taxonomy" id="67801"/>
    <lineage>
        <taxon>Eukaryota</taxon>
        <taxon>Metazoa</taxon>
        <taxon>Ecdysozoa</taxon>
        <taxon>Arthropoda</taxon>
        <taxon>Hexapoda</taxon>
        <taxon>Insecta</taxon>
        <taxon>Pterygota</taxon>
        <taxon>Neoptera</taxon>
        <taxon>Endopterygota</taxon>
        <taxon>Diptera</taxon>
        <taxon>Brachycera</taxon>
        <taxon>Muscomorpha</taxon>
        <taxon>Hippoboscoidea</taxon>
        <taxon>Glossinidae</taxon>
        <taxon>Glossina</taxon>
    </lineage>
</organism>
<sequence length="358" mass="39870">MVDYYKVLEITRSASENEIKKAYRKLALKWHPDKNPDNLDEANRRFRELSEAYEVLSDDGKRKIYDRRSTLHKSSYTGSNSTSTKYSSSTYPNAGSSDAYGNYRYRTSSGGGGGGGGIGRDYGSYSPSSYGYGSAKRGNRYQTFTFRSLFESTPFHKLFEKKRLIYDQYGKEGLMGDRGHSSTRHHGHEDDFDLMGGFPFVFRSPEEVFREFFGTSPFASLFNDPMIYSVNSGGRSNMSGARGSSRNHQHHQQHGINTKFNSPMVNYSMMDFLMPGNNGFSSFATFSSSVSNGSSGRSGGVNGAVKRTSTSTTFVNGKKLMTKRVFENGKETVLSYENDVLKSKTVNGVAQKLSSISN</sequence>
<dbReference type="EnsemblMetazoa" id="GPPI034054-RA">
    <property type="protein sequence ID" value="GPPI034054-PA"/>
    <property type="gene ID" value="GPPI034054"/>
</dbReference>
<dbReference type="VEuPathDB" id="VectorBase:GPPI034054"/>
<feature type="region of interest" description="Disordered" evidence="2">
    <location>
        <begin position="73"/>
        <end position="99"/>
    </location>
</feature>
<evidence type="ECO:0000313" key="5">
    <source>
        <dbReference type="Proteomes" id="UP000092460"/>
    </source>
</evidence>
<keyword evidence="1" id="KW-0143">Chaperone</keyword>
<protein>
    <recommendedName>
        <fullName evidence="3">J domain-containing protein</fullName>
    </recommendedName>
</protein>
<dbReference type="InterPro" id="IPR018253">
    <property type="entry name" value="DnaJ_domain_CS"/>
</dbReference>